<keyword evidence="2" id="KW-1185">Reference proteome</keyword>
<dbReference type="Gene3D" id="3.30.70.1150">
    <property type="entry name" value="ACT-like. Chain A, domain 2"/>
    <property type="match status" value="1"/>
</dbReference>
<reference evidence="1 2" key="1">
    <citation type="submission" date="2011-10" db="EMBL/GenBank/DDBJ databases">
        <title>The Noncontiguous Finished genome of Thermanaerovibrio velox DSM 12556.</title>
        <authorList>
            <consortium name="US DOE Joint Genome Institute (JGI-PGF)"/>
            <person name="Lucas S."/>
            <person name="Copeland A."/>
            <person name="Lapidus A."/>
            <person name="Glavina del Rio T."/>
            <person name="Dalin E."/>
            <person name="Tice H."/>
            <person name="Bruce D."/>
            <person name="Goodwin L."/>
            <person name="Pitluck S."/>
            <person name="Peters L."/>
            <person name="Mikhailova N."/>
            <person name="Teshima H."/>
            <person name="Kyrpides N."/>
            <person name="Mavromatis K."/>
            <person name="Ivanova N."/>
            <person name="Markowitz V."/>
            <person name="Cheng J.-F."/>
            <person name="Hugenholtz P."/>
            <person name="Woyke T."/>
            <person name="Wu D."/>
            <person name="Spring S."/>
            <person name="Brambilla E.-M."/>
            <person name="Klenk H.-P."/>
            <person name="Eisen J.A."/>
        </authorList>
    </citation>
    <scope>NUCLEOTIDE SEQUENCE [LARGE SCALE GENOMIC DNA]</scope>
    <source>
        <strain evidence="1 2">DSM 12556</strain>
    </source>
</reference>
<dbReference type="STRING" id="926567.TheveDRAFT_1723"/>
<dbReference type="InterPro" id="IPR027271">
    <property type="entry name" value="Acetolactate_synth/TF_NikR_C"/>
</dbReference>
<dbReference type="NCBIfam" id="TIGR03959">
    <property type="entry name" value="hyd_TM1266"/>
    <property type="match status" value="1"/>
</dbReference>
<evidence type="ECO:0000313" key="2">
    <source>
        <dbReference type="Proteomes" id="UP000005730"/>
    </source>
</evidence>
<name>H0UR04_9BACT</name>
<protein>
    <recommendedName>
        <fullName evidence="3">Iron-only hydrogenase system regulator</fullName>
    </recommendedName>
</protein>
<gene>
    <name evidence="1" type="ORF">TheveDRAFT_1723</name>
</gene>
<dbReference type="EMBL" id="CM001377">
    <property type="protein sequence ID" value="EHM10841.1"/>
    <property type="molecule type" value="Genomic_DNA"/>
</dbReference>
<evidence type="ECO:0008006" key="3">
    <source>
        <dbReference type="Google" id="ProtNLM"/>
    </source>
</evidence>
<dbReference type="InterPro" id="IPR023860">
    <property type="entry name" value="FeFe-hyd_TM1266"/>
</dbReference>
<dbReference type="SUPFAM" id="SSF55021">
    <property type="entry name" value="ACT-like"/>
    <property type="match status" value="1"/>
</dbReference>
<accession>H0UR04</accession>
<proteinExistence type="predicted"/>
<dbReference type="HOGENOM" id="CLU_170247_0_1_0"/>
<dbReference type="InterPro" id="IPR045865">
    <property type="entry name" value="ACT-like_dom_sf"/>
</dbReference>
<dbReference type="Pfam" id="PF21699">
    <property type="entry name" value="TM1266-like"/>
    <property type="match status" value="1"/>
</dbReference>
<dbReference type="eggNOG" id="COG0864">
    <property type="taxonomic scope" value="Bacteria"/>
</dbReference>
<sequence>MVEQRQAGAVCFGGVSMDHRSGRSRLGVVAIVVEDLGMSDRVNSVLHDYAGIILGRMGIPYRDRGVSVISVIVDGTEEEISAMTGRIGRIPGVSVKAAYAKAAGGVLGRDVV</sequence>
<evidence type="ECO:0000313" key="1">
    <source>
        <dbReference type="EMBL" id="EHM10841.1"/>
    </source>
</evidence>
<dbReference type="RefSeq" id="WP_006584335.1">
    <property type="nucleotide sequence ID" value="NZ_CM001377.1"/>
</dbReference>
<organism evidence="1 2">
    <name type="scientific">Thermanaerovibrio velox DSM 12556</name>
    <dbReference type="NCBI Taxonomy" id="926567"/>
    <lineage>
        <taxon>Bacteria</taxon>
        <taxon>Thermotogati</taxon>
        <taxon>Synergistota</taxon>
        <taxon>Synergistia</taxon>
        <taxon>Synergistales</taxon>
        <taxon>Synergistaceae</taxon>
        <taxon>Thermanaerovibrio</taxon>
    </lineage>
</organism>
<dbReference type="Proteomes" id="UP000005730">
    <property type="component" value="Chromosome"/>
</dbReference>
<dbReference type="AlphaFoldDB" id="H0UR04"/>